<feature type="compositionally biased region" description="Basic and acidic residues" evidence="1">
    <location>
        <begin position="411"/>
        <end position="423"/>
    </location>
</feature>
<accession>A0A2S4V0B8</accession>
<feature type="region of interest" description="Disordered" evidence="1">
    <location>
        <begin position="371"/>
        <end position="461"/>
    </location>
</feature>
<evidence type="ECO:0000259" key="2">
    <source>
        <dbReference type="Pfam" id="PF10551"/>
    </source>
</evidence>
<proteinExistence type="predicted"/>
<dbReference type="PANTHER" id="PTHR31569">
    <property type="entry name" value="SWIM-TYPE DOMAIN-CONTAINING PROTEIN"/>
    <property type="match status" value="1"/>
</dbReference>
<feature type="domain" description="MULE transposase" evidence="2">
    <location>
        <begin position="67"/>
        <end position="103"/>
    </location>
</feature>
<protein>
    <recommendedName>
        <fullName evidence="2">MULE transposase domain-containing protein</fullName>
    </recommendedName>
</protein>
<dbReference type="CDD" id="cd22744">
    <property type="entry name" value="OTU"/>
    <property type="match status" value="1"/>
</dbReference>
<feature type="region of interest" description="Disordered" evidence="1">
    <location>
        <begin position="328"/>
        <end position="357"/>
    </location>
</feature>
<dbReference type="PANTHER" id="PTHR31569:SF4">
    <property type="entry name" value="SWIM-TYPE DOMAIN-CONTAINING PROTEIN"/>
    <property type="match status" value="1"/>
</dbReference>
<feature type="compositionally biased region" description="Basic and acidic residues" evidence="1">
    <location>
        <begin position="371"/>
        <end position="390"/>
    </location>
</feature>
<organism evidence="3 4">
    <name type="scientific">Puccinia striiformis</name>
    <dbReference type="NCBI Taxonomy" id="27350"/>
    <lineage>
        <taxon>Eukaryota</taxon>
        <taxon>Fungi</taxon>
        <taxon>Dikarya</taxon>
        <taxon>Basidiomycota</taxon>
        <taxon>Pucciniomycotina</taxon>
        <taxon>Pucciniomycetes</taxon>
        <taxon>Pucciniales</taxon>
        <taxon>Pucciniaceae</taxon>
        <taxon>Puccinia</taxon>
    </lineage>
</organism>
<feature type="compositionally biased region" description="Basic residues" evidence="1">
    <location>
        <begin position="391"/>
        <end position="400"/>
    </location>
</feature>
<dbReference type="AlphaFoldDB" id="A0A2S4V0B8"/>
<dbReference type="EMBL" id="PKSM01000207">
    <property type="protein sequence ID" value="POW02895.1"/>
    <property type="molecule type" value="Genomic_DNA"/>
</dbReference>
<dbReference type="InterPro" id="IPR052579">
    <property type="entry name" value="Zinc_finger_SWIM"/>
</dbReference>
<dbReference type="Proteomes" id="UP000238274">
    <property type="component" value="Unassembled WGS sequence"/>
</dbReference>
<gene>
    <name evidence="3" type="ORF">PSHT_11920</name>
</gene>
<dbReference type="Pfam" id="PF10551">
    <property type="entry name" value="MULE"/>
    <property type="match status" value="1"/>
</dbReference>
<keyword evidence="4" id="KW-1185">Reference proteome</keyword>
<name>A0A2S4V0B8_9BASI</name>
<dbReference type="VEuPathDB" id="FungiDB:PSHT_11920"/>
<comment type="caution">
    <text evidence="3">The sequence shown here is derived from an EMBL/GenBank/DDBJ whole genome shotgun (WGS) entry which is preliminary data.</text>
</comment>
<feature type="compositionally biased region" description="Acidic residues" evidence="1">
    <location>
        <begin position="424"/>
        <end position="436"/>
    </location>
</feature>
<dbReference type="InterPro" id="IPR018289">
    <property type="entry name" value="MULE_transposase_dom"/>
</dbReference>
<dbReference type="OrthoDB" id="1880067at2759"/>
<evidence type="ECO:0000256" key="1">
    <source>
        <dbReference type="SAM" id="MobiDB-lite"/>
    </source>
</evidence>
<evidence type="ECO:0000313" key="3">
    <source>
        <dbReference type="EMBL" id="POW02895.1"/>
    </source>
</evidence>
<reference evidence="4" key="2">
    <citation type="journal article" date="2018" name="BMC Genomics">
        <title>Genomic insights into host adaptation between the wheat stripe rust pathogen (Puccinia striiformis f. sp. tritici) and the barley stripe rust pathogen (Puccinia striiformis f. sp. hordei).</title>
        <authorList>
            <person name="Xia C."/>
            <person name="Wang M."/>
            <person name="Yin C."/>
            <person name="Cornejo O.E."/>
            <person name="Hulbert S.H."/>
            <person name="Chen X."/>
        </authorList>
    </citation>
    <scope>NUCLEOTIDE SEQUENCE [LARGE SCALE GENOMIC DNA]</scope>
    <source>
        <strain evidence="4">93TX-2</strain>
    </source>
</reference>
<reference evidence="4" key="3">
    <citation type="journal article" date="2018" name="Mol. Plant Microbe Interact.">
        <title>Genome sequence resources for the wheat stripe rust pathogen (Puccinia striiformis f. sp. tritici) and the barley stripe rust pathogen (Puccinia striiformis f. sp. hordei).</title>
        <authorList>
            <person name="Xia C."/>
            <person name="Wang M."/>
            <person name="Yin C."/>
            <person name="Cornejo O.E."/>
            <person name="Hulbert S.H."/>
            <person name="Chen X."/>
        </authorList>
    </citation>
    <scope>NUCLEOTIDE SEQUENCE [LARGE SCALE GENOMIC DNA]</scope>
    <source>
        <strain evidence="4">93TX-2</strain>
    </source>
</reference>
<sequence>MSVLKESNWAWDVKVNAEGVIQNIFFAHPGSIHLTCLYHHVALLDATYKTNQYQIPLLHKHVWRPERSPQVFITDHKAALRNALKTVFPDAQANLCTWHLTKNITTHCKTDIKGPKILDCTGKLVPPWDIFISLWKEVTYSKTPDIYIKRYNRLKAFLKGCPSSVLEYLEKNIFPVKELFVVAWACQYPHHWNLDTSPVESGHAYVKTFIKHSTGHLLTVFNSLTLAVDTQLMSVHESIGKDTMKKLVNVPKVFMPLLGHISSFAIKQCKAQFDRLKGDFDPTEPCSQTLMKGVGIPCAHRLAELLETDDGLTSADFHLQWHLKYNPESTATPNVKKNPKGRPSTKKPGYTSTTRDASAFEIVEANIEKKQRANATKLKDAQKASGESKHPVKPTKKRVNKTNVQLGRRPKQNEKNDQSKADEDHDEDKEGDDLPDLPEIGIAPSPGPIKGDQAEDGSTYGEEVDSAALLALLDEKMAVPDLILQVPRHLQSMVKDVFHPHGDGHCGFQCVSRALGYDNDGSDGFLRVRQEMIAEIKGNRPTYLKLQGGEEEVSKIIKGLTMQPSETIVPPEKIFCPTSNTASAAVNTAVEPTNRPVETRFKIDPALVAGNAFPASNQANGGLNSRTLPSPSTVAVVRELGVPPGALTVAIEEELRGRNIPREAQTGDR</sequence>
<reference evidence="3 4" key="1">
    <citation type="submission" date="2017-12" db="EMBL/GenBank/DDBJ databases">
        <title>Gene loss provides genomic basis for host adaptation in cereal stripe rust fungi.</title>
        <authorList>
            <person name="Xia C."/>
        </authorList>
    </citation>
    <scope>NUCLEOTIDE SEQUENCE [LARGE SCALE GENOMIC DNA]</scope>
    <source>
        <strain evidence="3 4">93TX-2</strain>
    </source>
</reference>
<dbReference type="VEuPathDB" id="FungiDB:PSTT_01562"/>
<evidence type="ECO:0000313" key="4">
    <source>
        <dbReference type="Proteomes" id="UP000238274"/>
    </source>
</evidence>